<dbReference type="Proteomes" id="UP000050975">
    <property type="component" value="Unassembled WGS sequence"/>
</dbReference>
<dbReference type="NCBIfam" id="TIGR04183">
    <property type="entry name" value="Por_Secre_tail"/>
    <property type="match status" value="1"/>
</dbReference>
<dbReference type="Gene3D" id="2.60.40.4070">
    <property type="match status" value="1"/>
</dbReference>
<dbReference type="EMBL" id="LJVE01000149">
    <property type="protein sequence ID" value="KPL12576.1"/>
    <property type="molecule type" value="Genomic_DNA"/>
</dbReference>
<dbReference type="InterPro" id="IPR025965">
    <property type="entry name" value="FlgD/Vpr_Ig-like"/>
</dbReference>
<dbReference type="InterPro" id="IPR026444">
    <property type="entry name" value="Secre_tail"/>
</dbReference>
<dbReference type="Pfam" id="PF24595">
    <property type="entry name" value="DUF7619"/>
    <property type="match status" value="1"/>
</dbReference>
<dbReference type="Pfam" id="PF13860">
    <property type="entry name" value="FlgD_ig"/>
    <property type="match status" value="1"/>
</dbReference>
<dbReference type="InterPro" id="IPR055353">
    <property type="entry name" value="DUF7619"/>
</dbReference>
<protein>
    <submittedName>
        <fullName evidence="5">Uncharacterized protein</fullName>
    </submittedName>
</protein>
<evidence type="ECO:0000256" key="2">
    <source>
        <dbReference type="SAM" id="Phobius"/>
    </source>
</evidence>
<keyword evidence="2" id="KW-0472">Membrane</keyword>
<evidence type="ECO:0000313" key="5">
    <source>
        <dbReference type="EMBL" id="KPL12576.1"/>
    </source>
</evidence>
<evidence type="ECO:0000259" key="3">
    <source>
        <dbReference type="Pfam" id="PF13860"/>
    </source>
</evidence>
<organism evidence="5 6">
    <name type="scientific">candidate division WOR_3 bacterium SM1_77</name>
    <dbReference type="NCBI Taxonomy" id="1703778"/>
    <lineage>
        <taxon>Bacteria</taxon>
        <taxon>Bacteria division WOR-3</taxon>
    </lineage>
</organism>
<comment type="caution">
    <text evidence="5">The sequence shown here is derived from an EMBL/GenBank/DDBJ whole genome shotgun (WGS) entry which is preliminary data.</text>
</comment>
<dbReference type="AlphaFoldDB" id="A0A0S8JSP1"/>
<name>A0A0S8JSP1_UNCW3</name>
<reference evidence="5 6" key="1">
    <citation type="journal article" date="2015" name="Microbiome">
        <title>Genomic resolution of linkages in carbon, nitrogen, and sulfur cycling among widespread estuary sediment bacteria.</title>
        <authorList>
            <person name="Baker B.J."/>
            <person name="Lazar C.S."/>
            <person name="Teske A.P."/>
            <person name="Dick G.J."/>
        </authorList>
    </citation>
    <scope>NUCLEOTIDE SEQUENCE [LARGE SCALE GENOMIC DNA]</scope>
    <source>
        <strain evidence="5">SM1_77</strain>
    </source>
</reference>
<feature type="domain" description="DUF7619" evidence="4">
    <location>
        <begin position="129"/>
        <end position="265"/>
    </location>
</feature>
<keyword evidence="2" id="KW-0812">Transmembrane</keyword>
<proteinExistence type="predicted"/>
<feature type="region of interest" description="Disordered" evidence="1">
    <location>
        <begin position="472"/>
        <end position="493"/>
    </location>
</feature>
<feature type="transmembrane region" description="Helical" evidence="2">
    <location>
        <begin position="84"/>
        <end position="106"/>
    </location>
</feature>
<evidence type="ECO:0000313" key="6">
    <source>
        <dbReference type="Proteomes" id="UP000050975"/>
    </source>
</evidence>
<gene>
    <name evidence="5" type="ORF">AMJ74_06605</name>
</gene>
<evidence type="ECO:0000259" key="4">
    <source>
        <dbReference type="Pfam" id="PF24595"/>
    </source>
</evidence>
<keyword evidence="2" id="KW-1133">Transmembrane helix</keyword>
<feature type="compositionally biased region" description="Polar residues" evidence="1">
    <location>
        <begin position="479"/>
        <end position="491"/>
    </location>
</feature>
<feature type="domain" description="FlgD/Vpr Ig-like" evidence="3">
    <location>
        <begin position="620"/>
        <end position="669"/>
    </location>
</feature>
<accession>A0A0S8JSP1</accession>
<sequence>MKAEVRGIPGSAYAKSGLHRDIESSPTFLALEAAIDSVWPSIGTSFGDRLSLAEFLEWFERLPGKVKYPLIGCAVIGVVLGGKVWASGAIIGGSVGLGIGAFLYFWNMNRPVIRWGSSSLFVEELTSWDPNAKACPSGFGDAHFVSLEQTFQYVVYFENVDSATASAEDITIIDTLDTNLDWSTLSFDTTSHVPTSMDFDTLTGVITWIFEDINLPPNQDPPEGEGWVSFTIKPKQDLSSGTQVKNDAWIVFDFNPPMSTGDVLNTIDALPPTSTVLPLPDTTQYWQFEVHWSGADDSLGSGVRNYTTYVSDNGEPYFSWVMNTTDTMAIFEGEDGHTYSFYSIAVDNVGHHEAPPDTLDAVITIDNAAPDTFSLLEPADSTWVDADTTDSIYFDWSDSYDPDPFLYCLYLSPDSTFTDTITTIIFDSLEESEYTLMLSDSTKFFEEYSPESDFADARFEPERHTKDIVKEVSREKSLDGSQQRENANQLKVNRKSQTDIIKKDMSNTIIKASSRIVHEEISRTENSFEFSEPTTYSRVKLIQDTTYYWKVKAYDEWWAYTWSNQTWRFLFFTDIGTVEYSPTGMLPKALSLHQNYPNPFCASTAIRYALPPDESSGQVHVLLKIYDSVGRLVRTLVNEAKQPGYYTVNWDNKDSIGRRVGAGIYFYRIEVGEFASTKKMILLR</sequence>
<evidence type="ECO:0000256" key="1">
    <source>
        <dbReference type="SAM" id="MobiDB-lite"/>
    </source>
</evidence>